<dbReference type="InterPro" id="IPR000086">
    <property type="entry name" value="NUDIX_hydrolase_dom"/>
</dbReference>
<protein>
    <submittedName>
        <fullName evidence="3">REV1 protein</fullName>
    </submittedName>
</protein>
<feature type="region of interest" description="Disordered" evidence="1">
    <location>
        <begin position="188"/>
        <end position="279"/>
    </location>
</feature>
<dbReference type="SUPFAM" id="SSF55811">
    <property type="entry name" value="Nudix"/>
    <property type="match status" value="1"/>
</dbReference>
<feature type="domain" description="Nudix hydrolase" evidence="2">
    <location>
        <begin position="8"/>
        <end position="175"/>
    </location>
</feature>
<dbReference type="Gene3D" id="3.90.79.10">
    <property type="entry name" value="Nucleoside Triphosphate Pyrophosphohydrolase"/>
    <property type="match status" value="1"/>
</dbReference>
<dbReference type="EMBL" id="CAJNJA010014910">
    <property type="protein sequence ID" value="CAE7352833.1"/>
    <property type="molecule type" value="Genomic_DNA"/>
</dbReference>
<dbReference type="Proteomes" id="UP000601435">
    <property type="component" value="Unassembled WGS sequence"/>
</dbReference>
<proteinExistence type="predicted"/>
<feature type="compositionally biased region" description="Basic and acidic residues" evidence="1">
    <location>
        <begin position="248"/>
        <end position="257"/>
    </location>
</feature>
<gene>
    <name evidence="3" type="primary">REV1</name>
    <name evidence="3" type="ORF">SNEC2469_LOCUS9175</name>
</gene>
<sequence length="279" mass="31082">MGRGKKQKNVGSCGMYLFLDDGEENYYLLVHRRSKQVSESNMISAPGGIVEKRRCGDDGSDIFRGARVTALEELREETGFVIREEEEKDLFELPVSPEYAWWGEGTHFNFGFVCYHWPDIPGPERDSLHEVIWGGMDKIGTAAGDGYHSWVNVRSLLENEDLMPACRKPCEYFLEIAPALAERVFTNTTARKPAMPTTQDRLHSSPRTTASHSGIWARRARAPPQYGVPSAPRVQPSSSVSGVTPRSGHKEDEESCRPLKRPKGSVGRAWKAAEAGAET</sequence>
<reference evidence="3" key="1">
    <citation type="submission" date="2021-02" db="EMBL/GenBank/DDBJ databases">
        <authorList>
            <person name="Dougan E. K."/>
            <person name="Rhodes N."/>
            <person name="Thang M."/>
            <person name="Chan C."/>
        </authorList>
    </citation>
    <scope>NUCLEOTIDE SEQUENCE</scope>
</reference>
<keyword evidence="4" id="KW-1185">Reference proteome</keyword>
<dbReference type="PROSITE" id="PS51462">
    <property type="entry name" value="NUDIX"/>
    <property type="match status" value="1"/>
</dbReference>
<evidence type="ECO:0000259" key="2">
    <source>
        <dbReference type="PROSITE" id="PS51462"/>
    </source>
</evidence>
<evidence type="ECO:0000313" key="3">
    <source>
        <dbReference type="EMBL" id="CAE7352833.1"/>
    </source>
</evidence>
<dbReference type="OrthoDB" id="446803at2759"/>
<accession>A0A812PFZ3</accession>
<feature type="compositionally biased region" description="Polar residues" evidence="1">
    <location>
        <begin position="235"/>
        <end position="244"/>
    </location>
</feature>
<dbReference type="CDD" id="cd02883">
    <property type="entry name" value="NUDIX_Hydrolase"/>
    <property type="match status" value="1"/>
</dbReference>
<dbReference type="AlphaFoldDB" id="A0A812PFZ3"/>
<evidence type="ECO:0000256" key="1">
    <source>
        <dbReference type="SAM" id="MobiDB-lite"/>
    </source>
</evidence>
<evidence type="ECO:0000313" key="4">
    <source>
        <dbReference type="Proteomes" id="UP000601435"/>
    </source>
</evidence>
<organism evidence="3 4">
    <name type="scientific">Symbiodinium necroappetens</name>
    <dbReference type="NCBI Taxonomy" id="1628268"/>
    <lineage>
        <taxon>Eukaryota</taxon>
        <taxon>Sar</taxon>
        <taxon>Alveolata</taxon>
        <taxon>Dinophyceae</taxon>
        <taxon>Suessiales</taxon>
        <taxon>Symbiodiniaceae</taxon>
        <taxon>Symbiodinium</taxon>
    </lineage>
</organism>
<comment type="caution">
    <text evidence="3">The sequence shown here is derived from an EMBL/GenBank/DDBJ whole genome shotgun (WGS) entry which is preliminary data.</text>
</comment>
<dbReference type="InterPro" id="IPR015797">
    <property type="entry name" value="NUDIX_hydrolase-like_dom_sf"/>
</dbReference>
<name>A0A812PFZ3_9DINO</name>